<dbReference type="SFLD" id="SFLDS00019">
    <property type="entry name" value="Glutathione_Transferase_(cytos"/>
    <property type="match status" value="1"/>
</dbReference>
<evidence type="ECO:0000313" key="5">
    <source>
        <dbReference type="Proteomes" id="UP000008237"/>
    </source>
</evidence>
<dbReference type="SUPFAM" id="SSF47616">
    <property type="entry name" value="GST C-terminal domain-like"/>
    <property type="match status" value="1"/>
</dbReference>
<evidence type="ECO:0000259" key="3">
    <source>
        <dbReference type="PROSITE" id="PS50405"/>
    </source>
</evidence>
<dbReference type="CDD" id="cd03045">
    <property type="entry name" value="GST_N_Delta_Epsilon"/>
    <property type="match status" value="1"/>
</dbReference>
<dbReference type="Gene3D" id="1.20.1050.10">
    <property type="match status" value="1"/>
</dbReference>
<sequence>MPIDLYQIPGSAPCRAVRLAAAAIGVDLNLKLTDLMAGDHMKPEFLKMNPQHTIPTMDDNGFYLWESRAIMTYLANKYAKDDSLYPKDPKKRAVVDQRLYFDLGTLYQSFADYYYPYIFTGVKQDQAKYEKINNALSFLDKIVENEKYAAGKTLTLADLTLAVTVSNINLMEHDMSKYGSVLKWLARIEAEAPKYKEIQGEGLKSFKEFVDHMRKKQ</sequence>
<dbReference type="FunCoup" id="E2C2H4">
    <property type="interactions" value="491"/>
</dbReference>
<dbReference type="GO" id="GO:0006749">
    <property type="term" value="P:glutathione metabolic process"/>
    <property type="evidence" value="ECO:0007669"/>
    <property type="project" value="TreeGrafter"/>
</dbReference>
<dbReference type="InterPro" id="IPR010987">
    <property type="entry name" value="Glutathione-S-Trfase_C-like"/>
</dbReference>
<dbReference type="SUPFAM" id="SSF52833">
    <property type="entry name" value="Thioredoxin-like"/>
    <property type="match status" value="1"/>
</dbReference>
<dbReference type="Proteomes" id="UP000008237">
    <property type="component" value="Unassembled WGS sequence"/>
</dbReference>
<dbReference type="FunFam" id="1.20.1050.10:FF:000007">
    <property type="entry name" value="Glutathione S-transferase 1-1"/>
    <property type="match status" value="1"/>
</dbReference>
<dbReference type="InterPro" id="IPR040079">
    <property type="entry name" value="Glutathione_S-Trfase"/>
</dbReference>
<dbReference type="InterPro" id="IPR004045">
    <property type="entry name" value="Glutathione_S-Trfase_N"/>
</dbReference>
<dbReference type="SFLD" id="SFLDG01153">
    <property type="entry name" value="Main.4:_Theta-like"/>
    <property type="match status" value="1"/>
</dbReference>
<dbReference type="Pfam" id="PF02798">
    <property type="entry name" value="GST_N"/>
    <property type="match status" value="1"/>
</dbReference>
<dbReference type="PROSITE" id="PS50405">
    <property type="entry name" value="GST_CTER"/>
    <property type="match status" value="1"/>
</dbReference>
<reference evidence="4 5" key="1">
    <citation type="journal article" date="2010" name="Science">
        <title>Genomic comparison of the ants Camponotus floridanus and Harpegnathos saltator.</title>
        <authorList>
            <person name="Bonasio R."/>
            <person name="Zhang G."/>
            <person name="Ye C."/>
            <person name="Mutti N.S."/>
            <person name="Fang X."/>
            <person name="Qin N."/>
            <person name="Donahue G."/>
            <person name="Yang P."/>
            <person name="Li Q."/>
            <person name="Li C."/>
            <person name="Zhang P."/>
            <person name="Huang Z."/>
            <person name="Berger S.L."/>
            <person name="Reinberg D."/>
            <person name="Wang J."/>
            <person name="Liebig J."/>
        </authorList>
    </citation>
    <scope>NUCLEOTIDE SEQUENCE [LARGE SCALE GENOMIC DNA]</scope>
    <source>
        <strain evidence="4 5">R22 G/1</strain>
    </source>
</reference>
<dbReference type="CDD" id="cd03177">
    <property type="entry name" value="GST_C_Delta_Epsilon"/>
    <property type="match status" value="1"/>
</dbReference>
<dbReference type="FunFam" id="3.40.30.10:FF:000034">
    <property type="entry name" value="glutathione S-transferase 1"/>
    <property type="match status" value="1"/>
</dbReference>
<dbReference type="SFLD" id="SFLDG00358">
    <property type="entry name" value="Main_(cytGST)"/>
    <property type="match status" value="1"/>
</dbReference>
<dbReference type="OMA" id="CPQRVMV"/>
<dbReference type="InterPro" id="IPR036249">
    <property type="entry name" value="Thioredoxin-like_sf"/>
</dbReference>
<keyword evidence="4" id="KW-0808">Transferase</keyword>
<evidence type="ECO:0000259" key="2">
    <source>
        <dbReference type="PROSITE" id="PS50404"/>
    </source>
</evidence>
<proteinExistence type="predicted"/>
<dbReference type="PROSITE" id="PS50404">
    <property type="entry name" value="GST_NTER"/>
    <property type="match status" value="1"/>
</dbReference>
<dbReference type="Pfam" id="PF14497">
    <property type="entry name" value="GST_C_3"/>
    <property type="match status" value="1"/>
</dbReference>
<dbReference type="GO" id="GO:0004364">
    <property type="term" value="F:glutathione transferase activity"/>
    <property type="evidence" value="ECO:0007669"/>
    <property type="project" value="TreeGrafter"/>
</dbReference>
<evidence type="ECO:0000256" key="1">
    <source>
        <dbReference type="ARBA" id="ARBA00011738"/>
    </source>
</evidence>
<protein>
    <submittedName>
        <fullName evidence="4">Glutathione S-transferase 1, isoform C</fullName>
    </submittedName>
</protein>
<feature type="domain" description="GST C-terminal" evidence="3">
    <location>
        <begin position="88"/>
        <end position="217"/>
    </location>
</feature>
<feature type="domain" description="GST N-terminal" evidence="2">
    <location>
        <begin position="1"/>
        <end position="82"/>
    </location>
</feature>
<dbReference type="PANTHER" id="PTHR43969:SF9">
    <property type="entry name" value="GLUTATHIONE S TRANSFERASE D10, ISOFORM A-RELATED"/>
    <property type="match status" value="1"/>
</dbReference>
<gene>
    <name evidence="4" type="ORF">EAI_11737</name>
</gene>
<dbReference type="InParanoid" id="E2C2H4"/>
<name>E2C2H4_HARSA</name>
<dbReference type="PANTHER" id="PTHR43969">
    <property type="entry name" value="GLUTATHIONE S TRANSFERASE D10, ISOFORM A-RELATED"/>
    <property type="match status" value="1"/>
</dbReference>
<dbReference type="EMBL" id="GL452135">
    <property type="protein sequence ID" value="EFN77830.1"/>
    <property type="molecule type" value="Genomic_DNA"/>
</dbReference>
<dbReference type="STRING" id="610380.E2C2H4"/>
<evidence type="ECO:0000313" key="4">
    <source>
        <dbReference type="EMBL" id="EFN77830.1"/>
    </source>
</evidence>
<keyword evidence="5" id="KW-1185">Reference proteome</keyword>
<dbReference type="Gene3D" id="3.40.30.10">
    <property type="entry name" value="Glutaredoxin"/>
    <property type="match status" value="1"/>
</dbReference>
<dbReference type="InterPro" id="IPR036282">
    <property type="entry name" value="Glutathione-S-Trfase_C_sf"/>
</dbReference>
<comment type="subunit">
    <text evidence="1">Homodimer.</text>
</comment>
<organism evidence="5">
    <name type="scientific">Harpegnathos saltator</name>
    <name type="common">Jerdon's jumping ant</name>
    <dbReference type="NCBI Taxonomy" id="610380"/>
    <lineage>
        <taxon>Eukaryota</taxon>
        <taxon>Metazoa</taxon>
        <taxon>Ecdysozoa</taxon>
        <taxon>Arthropoda</taxon>
        <taxon>Hexapoda</taxon>
        <taxon>Insecta</taxon>
        <taxon>Pterygota</taxon>
        <taxon>Neoptera</taxon>
        <taxon>Endopterygota</taxon>
        <taxon>Hymenoptera</taxon>
        <taxon>Apocrita</taxon>
        <taxon>Aculeata</taxon>
        <taxon>Formicoidea</taxon>
        <taxon>Formicidae</taxon>
        <taxon>Ponerinae</taxon>
        <taxon>Ponerini</taxon>
        <taxon>Harpegnathos</taxon>
    </lineage>
</organism>
<dbReference type="AlphaFoldDB" id="E2C2H4"/>
<dbReference type="OrthoDB" id="2309723at2759"/>
<dbReference type="InterPro" id="IPR004046">
    <property type="entry name" value="GST_C"/>
</dbReference>
<accession>E2C2H4</accession>